<feature type="compositionally biased region" description="Basic and acidic residues" evidence="1">
    <location>
        <begin position="95"/>
        <end position="107"/>
    </location>
</feature>
<sequence length="130" mass="14607">MSHRLDIAEPKKRLAHGRVAQTILIALMICTLNLQIRHDWQRTTGSRTPDLDQPPSDDAGEDPSRSPATRTAARRNPPDEQSCRVLKTLSPGRGRPTEFAHRLERARGKQKSRPATWAGRDLVNRSRANS</sequence>
<evidence type="ECO:0000313" key="3">
    <source>
        <dbReference type="Proteomes" id="UP000318416"/>
    </source>
</evidence>
<dbReference type="AlphaFoldDB" id="A0A561EU56"/>
<name>A0A561EU56_9ACTN</name>
<dbReference type="Proteomes" id="UP000318416">
    <property type="component" value="Unassembled WGS sequence"/>
</dbReference>
<evidence type="ECO:0000256" key="1">
    <source>
        <dbReference type="SAM" id="MobiDB-lite"/>
    </source>
</evidence>
<dbReference type="RefSeq" id="WP_145792743.1">
    <property type="nucleotide sequence ID" value="NZ_BAAABR010000033.1"/>
</dbReference>
<evidence type="ECO:0000313" key="2">
    <source>
        <dbReference type="EMBL" id="TWE19148.1"/>
    </source>
</evidence>
<gene>
    <name evidence="2" type="ORF">FB465_4256</name>
</gene>
<accession>A0A561EU56</accession>
<dbReference type="OrthoDB" id="3837969at2"/>
<feature type="region of interest" description="Disordered" evidence="1">
    <location>
        <begin position="43"/>
        <end position="130"/>
    </location>
</feature>
<protein>
    <submittedName>
        <fullName evidence="2">Uncharacterized protein</fullName>
    </submittedName>
</protein>
<dbReference type="EMBL" id="VIVR01000001">
    <property type="protein sequence ID" value="TWE19148.1"/>
    <property type="molecule type" value="Genomic_DNA"/>
</dbReference>
<keyword evidence="3" id="KW-1185">Reference proteome</keyword>
<feature type="compositionally biased region" description="Low complexity" evidence="1">
    <location>
        <begin position="65"/>
        <end position="75"/>
    </location>
</feature>
<organism evidence="2 3">
    <name type="scientific">Kitasatospora atroaurantiaca</name>
    <dbReference type="NCBI Taxonomy" id="285545"/>
    <lineage>
        <taxon>Bacteria</taxon>
        <taxon>Bacillati</taxon>
        <taxon>Actinomycetota</taxon>
        <taxon>Actinomycetes</taxon>
        <taxon>Kitasatosporales</taxon>
        <taxon>Streptomycetaceae</taxon>
        <taxon>Kitasatospora</taxon>
    </lineage>
</organism>
<proteinExistence type="predicted"/>
<comment type="caution">
    <text evidence="2">The sequence shown here is derived from an EMBL/GenBank/DDBJ whole genome shotgun (WGS) entry which is preliminary data.</text>
</comment>
<reference evidence="2 3" key="1">
    <citation type="submission" date="2019-06" db="EMBL/GenBank/DDBJ databases">
        <title>Sequencing the genomes of 1000 actinobacteria strains.</title>
        <authorList>
            <person name="Klenk H.-P."/>
        </authorList>
    </citation>
    <scope>NUCLEOTIDE SEQUENCE [LARGE SCALE GENOMIC DNA]</scope>
    <source>
        <strain evidence="2 3">DSM 41649</strain>
    </source>
</reference>